<evidence type="ECO:0000313" key="7">
    <source>
        <dbReference type="EMBL" id="PNZ68589.1"/>
    </source>
</evidence>
<protein>
    <submittedName>
        <fullName evidence="7">HlyD family secretion protein</fullName>
    </submittedName>
</protein>
<feature type="domain" description="YknX-like beta-barrel" evidence="6">
    <location>
        <begin position="189"/>
        <end position="238"/>
    </location>
</feature>
<gene>
    <name evidence="7" type="ORF">CD158_03040</name>
</gene>
<dbReference type="InterPro" id="IPR058627">
    <property type="entry name" value="MdtA-like_C"/>
</dbReference>
<sequence length="374" mass="40404">MKNKLVWIIAAVVAIIALIVVATVLKQVNNSESAEDKDGYETYEVEKESPLKLEGKASPSSVKTYNYNSQIGTYISTQVSDGDSVNQGDPLISYDVNGGKRQDLAIDDAQSSVNDDYNNINQKPYDNQLQKKLAQDESALADAQKQLDQYDQQVNDSVYASFDGKVDIQNSKEVSEGQPILQLVADEPQIKTSVSEYDLDKIKVGDEVDVKISNNGKTGKGEITKISQLPTSYEDKMSESAAGGGEAAAGGDEGEDGGGSVQASNPVESDPSGGSDSESSKYSVVISDINIPIRAGYSTDVKIPLNSIKIPKSVLTKDNKVFVVNDENKVSKRNIKINKVNGEIFVENGLKQGDKLIKNPKKYMNDGEKVEVSS</sequence>
<dbReference type="GeneID" id="64983058"/>
<feature type="region of interest" description="Disordered" evidence="4">
    <location>
        <begin position="211"/>
        <end position="280"/>
    </location>
</feature>
<feature type="compositionally biased region" description="Low complexity" evidence="4">
    <location>
        <begin position="266"/>
        <end position="280"/>
    </location>
</feature>
<name>A0AAP8TTN5_9STAP</name>
<dbReference type="Proteomes" id="UP000242470">
    <property type="component" value="Unassembled WGS sequence"/>
</dbReference>
<dbReference type="InterPro" id="IPR058636">
    <property type="entry name" value="Beta-barrel_YknX"/>
</dbReference>
<evidence type="ECO:0000313" key="8">
    <source>
        <dbReference type="Proteomes" id="UP000242470"/>
    </source>
</evidence>
<evidence type="ECO:0000259" key="5">
    <source>
        <dbReference type="Pfam" id="PF25967"/>
    </source>
</evidence>
<dbReference type="InterPro" id="IPR050465">
    <property type="entry name" value="UPF0194_transport"/>
</dbReference>
<evidence type="ECO:0000256" key="2">
    <source>
        <dbReference type="ARBA" id="ARBA00023054"/>
    </source>
</evidence>
<dbReference type="EMBL" id="PPQW01000012">
    <property type="protein sequence ID" value="PNZ68589.1"/>
    <property type="molecule type" value="Genomic_DNA"/>
</dbReference>
<evidence type="ECO:0000256" key="3">
    <source>
        <dbReference type="SAM" id="Coils"/>
    </source>
</evidence>
<dbReference type="AlphaFoldDB" id="A0AAP8TTN5"/>
<organism evidence="7 8">
    <name type="scientific">Staphylococcus auricularis</name>
    <dbReference type="NCBI Taxonomy" id="29379"/>
    <lineage>
        <taxon>Bacteria</taxon>
        <taxon>Bacillati</taxon>
        <taxon>Bacillota</taxon>
        <taxon>Bacilli</taxon>
        <taxon>Bacillales</taxon>
        <taxon>Staphylococcaceae</taxon>
        <taxon>Staphylococcus</taxon>
    </lineage>
</organism>
<proteinExistence type="predicted"/>
<reference evidence="7 8" key="1">
    <citation type="submission" date="2017-08" db="EMBL/GenBank/DDBJ databases">
        <title>Draft genome sequences of 64 type strains of genus Staph aureus.</title>
        <authorList>
            <person name="Cole K."/>
            <person name="Golubchik T."/>
            <person name="Russell J."/>
            <person name="Foster D."/>
            <person name="Llewelyn M."/>
            <person name="Wilson D."/>
            <person name="Crook D."/>
            <person name="Paul J."/>
        </authorList>
    </citation>
    <scope>NUCLEOTIDE SEQUENCE [LARGE SCALE GENOMIC DNA]</scope>
    <source>
        <strain evidence="7 8">NCTC 12101</strain>
    </source>
</reference>
<comment type="subcellular location">
    <subcellularLocation>
        <location evidence="1">Cell envelope</location>
    </subcellularLocation>
</comment>
<feature type="coiled-coil region" evidence="3">
    <location>
        <begin position="126"/>
        <end position="153"/>
    </location>
</feature>
<dbReference type="GO" id="GO:0030313">
    <property type="term" value="C:cell envelope"/>
    <property type="evidence" value="ECO:0007669"/>
    <property type="project" value="UniProtKB-SubCell"/>
</dbReference>
<keyword evidence="2 3" id="KW-0175">Coiled coil</keyword>
<comment type="caution">
    <text evidence="7">The sequence shown here is derived from an EMBL/GenBank/DDBJ whole genome shotgun (WGS) entry which is preliminary data.</text>
</comment>
<dbReference type="Gene3D" id="2.40.420.20">
    <property type="match status" value="1"/>
</dbReference>
<dbReference type="Pfam" id="PF25990">
    <property type="entry name" value="Beta-barrel_YknX"/>
    <property type="match status" value="1"/>
</dbReference>
<evidence type="ECO:0000259" key="6">
    <source>
        <dbReference type="Pfam" id="PF25990"/>
    </source>
</evidence>
<dbReference type="RefSeq" id="WP_059106309.1">
    <property type="nucleotide sequence ID" value="NZ_AP024589.1"/>
</dbReference>
<dbReference type="PANTHER" id="PTHR32347">
    <property type="entry name" value="EFFLUX SYSTEM COMPONENT YKNX-RELATED"/>
    <property type="match status" value="1"/>
</dbReference>
<dbReference type="Pfam" id="PF25967">
    <property type="entry name" value="RND-MFP_C"/>
    <property type="match status" value="1"/>
</dbReference>
<evidence type="ECO:0000256" key="4">
    <source>
        <dbReference type="SAM" id="MobiDB-lite"/>
    </source>
</evidence>
<accession>A0AAP8TTN5</accession>
<feature type="domain" description="Multidrug resistance protein MdtA-like C-terminal permuted SH3" evidence="5">
    <location>
        <begin position="306"/>
        <end position="357"/>
    </location>
</feature>
<dbReference type="PANTHER" id="PTHR32347:SF14">
    <property type="entry name" value="EFFLUX SYSTEM COMPONENT YKNX-RELATED"/>
    <property type="match status" value="1"/>
</dbReference>
<evidence type="ECO:0000256" key="1">
    <source>
        <dbReference type="ARBA" id="ARBA00004196"/>
    </source>
</evidence>